<keyword evidence="4" id="KW-0904">Protein phosphatase</keyword>
<keyword evidence="7" id="KW-1185">Reference proteome</keyword>
<evidence type="ECO:0000313" key="6">
    <source>
        <dbReference type="EMBL" id="MBC5995940.1"/>
    </source>
</evidence>
<dbReference type="InterPro" id="IPR016195">
    <property type="entry name" value="Pol/histidinol_Pase-like"/>
</dbReference>
<dbReference type="PIRSF" id="PIRSF016557">
    <property type="entry name" value="Caps_synth_CpsB"/>
    <property type="match status" value="1"/>
</dbReference>
<dbReference type="PANTHER" id="PTHR39181:SF1">
    <property type="entry name" value="TYROSINE-PROTEIN PHOSPHATASE YWQE"/>
    <property type="match status" value="1"/>
</dbReference>
<dbReference type="InterPro" id="IPR016667">
    <property type="entry name" value="Caps_polysacc_synth_CpsB/CapC"/>
</dbReference>
<evidence type="ECO:0000256" key="3">
    <source>
        <dbReference type="ARBA" id="ARBA00022801"/>
    </source>
</evidence>
<dbReference type="PANTHER" id="PTHR39181">
    <property type="entry name" value="TYROSINE-PROTEIN PHOSPHATASE YWQE"/>
    <property type="match status" value="1"/>
</dbReference>
<evidence type="ECO:0000256" key="2">
    <source>
        <dbReference type="ARBA" id="ARBA00013064"/>
    </source>
</evidence>
<comment type="caution">
    <text evidence="6">The sequence shown here is derived from an EMBL/GenBank/DDBJ whole genome shotgun (WGS) entry which is preliminary data.</text>
</comment>
<dbReference type="EMBL" id="JACRWE010000002">
    <property type="protein sequence ID" value="MBC5995940.1"/>
    <property type="molecule type" value="Genomic_DNA"/>
</dbReference>
<proteinExistence type="inferred from homology"/>
<dbReference type="Pfam" id="PF19567">
    <property type="entry name" value="CpsB_CapC"/>
    <property type="match status" value="1"/>
</dbReference>
<dbReference type="SUPFAM" id="SSF89550">
    <property type="entry name" value="PHP domain-like"/>
    <property type="match status" value="1"/>
</dbReference>
<sequence length="259" mass="29737">MIDIHCHILPGIDDGASNLDEALEMARIAQSEGIKKIVNTSHFHPEFKYKMGEELLDEVNRFNVALKANNIDIEVLLGNEIYYTDEIIEELQELNFYTLNNSKYLLIEFSPMNTPKKLADVVYEVKLKGYTPVLAHVERYNDIIDNPNIVYDCIKEGAIIQVNASSILGRHGKEIKKVSDILLDNNMVHIVASDAHGSQRRRPQLKEAYDFVKSKYSKETAENLFKNNQSLIIENEDIIIPMASMYEEKRGLFSKLFKR</sequence>
<evidence type="ECO:0000256" key="1">
    <source>
        <dbReference type="ARBA" id="ARBA00005750"/>
    </source>
</evidence>
<comment type="similarity">
    <text evidence="1">Belongs to the metallo-dependent hydrolases superfamily. CpsB/CapC family.</text>
</comment>
<evidence type="ECO:0000256" key="4">
    <source>
        <dbReference type="ARBA" id="ARBA00022912"/>
    </source>
</evidence>
<accession>A0ABR7JM07</accession>
<evidence type="ECO:0000256" key="5">
    <source>
        <dbReference type="ARBA" id="ARBA00051722"/>
    </source>
</evidence>
<dbReference type="Proteomes" id="UP000609849">
    <property type="component" value="Unassembled WGS sequence"/>
</dbReference>
<comment type="catalytic activity">
    <reaction evidence="5">
        <text>O-phospho-L-tyrosyl-[protein] + H2O = L-tyrosyl-[protein] + phosphate</text>
        <dbReference type="Rhea" id="RHEA:10684"/>
        <dbReference type="Rhea" id="RHEA-COMP:10136"/>
        <dbReference type="Rhea" id="RHEA-COMP:20101"/>
        <dbReference type="ChEBI" id="CHEBI:15377"/>
        <dbReference type="ChEBI" id="CHEBI:43474"/>
        <dbReference type="ChEBI" id="CHEBI:46858"/>
        <dbReference type="ChEBI" id="CHEBI:61978"/>
        <dbReference type="EC" id="3.1.3.48"/>
    </reaction>
</comment>
<name>A0ABR7JM07_9FIRM</name>
<reference evidence="6 7" key="1">
    <citation type="submission" date="2020-08" db="EMBL/GenBank/DDBJ databases">
        <authorList>
            <person name="Liu C."/>
            <person name="Sun Q."/>
        </authorList>
    </citation>
    <scope>NUCLEOTIDE SEQUENCE [LARGE SCALE GENOMIC DNA]</scope>
    <source>
        <strain evidence="6 7">NSJ-18</strain>
    </source>
</reference>
<dbReference type="EC" id="3.1.3.48" evidence="2"/>
<dbReference type="RefSeq" id="WP_153923920.1">
    <property type="nucleotide sequence ID" value="NZ_JACRWE010000002.1"/>
</dbReference>
<protein>
    <recommendedName>
        <fullName evidence="2">protein-tyrosine-phosphatase</fullName>
        <ecNumber evidence="2">3.1.3.48</ecNumber>
    </recommendedName>
</protein>
<dbReference type="Gene3D" id="3.20.20.140">
    <property type="entry name" value="Metal-dependent hydrolases"/>
    <property type="match status" value="1"/>
</dbReference>
<organism evidence="6 7">
    <name type="scientific">Romboutsia faecis</name>
    <dbReference type="NCBI Taxonomy" id="2764597"/>
    <lineage>
        <taxon>Bacteria</taxon>
        <taxon>Bacillati</taxon>
        <taxon>Bacillota</taxon>
        <taxon>Clostridia</taxon>
        <taxon>Peptostreptococcales</taxon>
        <taxon>Peptostreptococcaceae</taxon>
        <taxon>Romboutsia</taxon>
    </lineage>
</organism>
<keyword evidence="3" id="KW-0378">Hydrolase</keyword>
<gene>
    <name evidence="6" type="ORF">H8923_04145</name>
</gene>
<evidence type="ECO:0000313" key="7">
    <source>
        <dbReference type="Proteomes" id="UP000609849"/>
    </source>
</evidence>